<gene>
    <name evidence="2" type="ORF">EYS09_18260</name>
</gene>
<keyword evidence="3" id="KW-1185">Reference proteome</keyword>
<keyword evidence="1" id="KW-0812">Transmembrane</keyword>
<reference evidence="2 3" key="1">
    <citation type="submission" date="2019-02" db="EMBL/GenBank/DDBJ databases">
        <title>Draft Genome Sequence of Streptomyces sp. AM-2504, identified by 16S rRNA comparative analysis as a Streptomyces Kasugaensis strain.</title>
        <authorList>
            <person name="Napolioni V."/>
            <person name="Giuliodori A.M."/>
            <person name="Spurio R."/>
            <person name="Fabbretti A."/>
        </authorList>
    </citation>
    <scope>NUCLEOTIDE SEQUENCE [LARGE SCALE GENOMIC DNA]</scope>
    <source>
        <strain evidence="2 3">AM-2504</strain>
    </source>
</reference>
<keyword evidence="1" id="KW-0472">Membrane</keyword>
<feature type="transmembrane region" description="Helical" evidence="1">
    <location>
        <begin position="145"/>
        <end position="165"/>
    </location>
</feature>
<proteinExistence type="predicted"/>
<evidence type="ECO:0000313" key="2">
    <source>
        <dbReference type="EMBL" id="TBO58282.1"/>
    </source>
</evidence>
<evidence type="ECO:0000313" key="3">
    <source>
        <dbReference type="Proteomes" id="UP000292452"/>
    </source>
</evidence>
<name>A0A4Q9HTB4_STRKA</name>
<feature type="transmembrane region" description="Helical" evidence="1">
    <location>
        <begin position="31"/>
        <end position="51"/>
    </location>
</feature>
<organism evidence="2 3">
    <name type="scientific">Streptomyces kasugaensis</name>
    <dbReference type="NCBI Taxonomy" id="1946"/>
    <lineage>
        <taxon>Bacteria</taxon>
        <taxon>Bacillati</taxon>
        <taxon>Actinomycetota</taxon>
        <taxon>Actinomycetes</taxon>
        <taxon>Kitasatosporales</taxon>
        <taxon>Streptomycetaceae</taxon>
        <taxon>Streptomyces</taxon>
    </lineage>
</organism>
<accession>A0A4Q9HTB4</accession>
<evidence type="ECO:0000256" key="1">
    <source>
        <dbReference type="SAM" id="Phobius"/>
    </source>
</evidence>
<comment type="caution">
    <text evidence="2">The sequence shown here is derived from an EMBL/GenBank/DDBJ whole genome shotgun (WGS) entry which is preliminary data.</text>
</comment>
<sequence>MGHRVLQWFITVFFLALAALAVEKMGIHGPNGAPVGLTAILATVFVVQRILRSRVILRQHDVRVVNAIFEYRVMCGAVKKVFVDNRGNLKIDTKGGAEIFVAAYSGSLVDSFVGSSGRAAEEILRHVASRSTTSQDPEVRRRYTFSWMSDIWLVAAVACGAWAAINSSAG</sequence>
<dbReference type="RefSeq" id="WP_131124050.1">
    <property type="nucleotide sequence ID" value="NZ_SIXH01000151.1"/>
</dbReference>
<protein>
    <submittedName>
        <fullName evidence="2">Uncharacterized protein</fullName>
    </submittedName>
</protein>
<dbReference type="EMBL" id="SIXH01000151">
    <property type="protein sequence ID" value="TBO58282.1"/>
    <property type="molecule type" value="Genomic_DNA"/>
</dbReference>
<dbReference type="Proteomes" id="UP000292452">
    <property type="component" value="Unassembled WGS sequence"/>
</dbReference>
<keyword evidence="1" id="KW-1133">Transmembrane helix</keyword>
<dbReference type="AlphaFoldDB" id="A0A4Q9HTB4"/>